<dbReference type="PANTHER" id="PTHR45431">
    <property type="entry name" value="RHODANESE-LIKE DOMAIN-CONTAINING PROTEIN 15, CHLOROPLASTIC"/>
    <property type="match status" value="1"/>
</dbReference>
<sequence length="178" mass="19226">MAAAAAFAPSLLPRLQITASKGRRLPPSIQKAFRHVLPPLSYYGTTAKAESQPPSLPQQRPPPRSVAVRTAYELLGAGHMYLDVRTSEEFDAGHPTGAVNIPYLLRKGAGTLMSKNPKFLDDVSSKFEKEDEIVIGCQSGRRSLMAAADMQSAGFTRVIDVAGGYISWLENGLPTTIK</sequence>
<feature type="domain" description="Rhodanese" evidence="1">
    <location>
        <begin position="75"/>
        <end position="177"/>
    </location>
</feature>
<dbReference type="SUPFAM" id="SSF52821">
    <property type="entry name" value="Rhodanese/Cell cycle control phosphatase"/>
    <property type="match status" value="1"/>
</dbReference>
<comment type="caution">
    <text evidence="2">The sequence shown here is derived from an EMBL/GenBank/DDBJ whole genome shotgun (WGS) entry which is preliminary data.</text>
</comment>
<dbReference type="EMBL" id="CAMGYJ010000006">
    <property type="protein sequence ID" value="CAI0435029.1"/>
    <property type="molecule type" value="Genomic_DNA"/>
</dbReference>
<dbReference type="PANTHER" id="PTHR45431:SF6">
    <property type="entry name" value="RHODANESE DOMAIN-CONTAINING PROTEIN"/>
    <property type="match status" value="1"/>
</dbReference>
<evidence type="ECO:0000313" key="2">
    <source>
        <dbReference type="EMBL" id="CAI0435029.1"/>
    </source>
</evidence>
<dbReference type="Pfam" id="PF00581">
    <property type="entry name" value="Rhodanese"/>
    <property type="match status" value="1"/>
</dbReference>
<organism evidence="2 3">
    <name type="scientific">Linum tenue</name>
    <dbReference type="NCBI Taxonomy" id="586396"/>
    <lineage>
        <taxon>Eukaryota</taxon>
        <taxon>Viridiplantae</taxon>
        <taxon>Streptophyta</taxon>
        <taxon>Embryophyta</taxon>
        <taxon>Tracheophyta</taxon>
        <taxon>Spermatophyta</taxon>
        <taxon>Magnoliopsida</taxon>
        <taxon>eudicotyledons</taxon>
        <taxon>Gunneridae</taxon>
        <taxon>Pentapetalae</taxon>
        <taxon>rosids</taxon>
        <taxon>fabids</taxon>
        <taxon>Malpighiales</taxon>
        <taxon>Linaceae</taxon>
        <taxon>Linum</taxon>
    </lineage>
</organism>
<name>A0AAV0LNB5_9ROSI</name>
<dbReference type="InterPro" id="IPR036873">
    <property type="entry name" value="Rhodanese-like_dom_sf"/>
</dbReference>
<protein>
    <recommendedName>
        <fullName evidence="1">Rhodanese domain-containing protein</fullName>
    </recommendedName>
</protein>
<dbReference type="SMART" id="SM00450">
    <property type="entry name" value="RHOD"/>
    <property type="match status" value="1"/>
</dbReference>
<dbReference type="CDD" id="cd00158">
    <property type="entry name" value="RHOD"/>
    <property type="match status" value="1"/>
</dbReference>
<dbReference type="PROSITE" id="PS50206">
    <property type="entry name" value="RHODANESE_3"/>
    <property type="match status" value="1"/>
</dbReference>
<keyword evidence="3" id="KW-1185">Reference proteome</keyword>
<dbReference type="AlphaFoldDB" id="A0AAV0LNB5"/>
<evidence type="ECO:0000313" key="3">
    <source>
        <dbReference type="Proteomes" id="UP001154282"/>
    </source>
</evidence>
<reference evidence="2" key="1">
    <citation type="submission" date="2022-08" db="EMBL/GenBank/DDBJ databases">
        <authorList>
            <person name="Gutierrez-Valencia J."/>
        </authorList>
    </citation>
    <scope>NUCLEOTIDE SEQUENCE</scope>
</reference>
<evidence type="ECO:0000259" key="1">
    <source>
        <dbReference type="PROSITE" id="PS50206"/>
    </source>
</evidence>
<proteinExistence type="predicted"/>
<gene>
    <name evidence="2" type="ORF">LITE_LOCUS24529</name>
</gene>
<dbReference type="InterPro" id="IPR001763">
    <property type="entry name" value="Rhodanese-like_dom"/>
</dbReference>
<dbReference type="Gene3D" id="3.40.250.10">
    <property type="entry name" value="Rhodanese-like domain"/>
    <property type="match status" value="1"/>
</dbReference>
<dbReference type="Proteomes" id="UP001154282">
    <property type="component" value="Unassembled WGS sequence"/>
</dbReference>
<accession>A0AAV0LNB5</accession>
<dbReference type="InterPro" id="IPR052367">
    <property type="entry name" value="Thiosulfate_ST/Rhodanese-like"/>
</dbReference>